<dbReference type="SUPFAM" id="SSF47473">
    <property type="entry name" value="EF-hand"/>
    <property type="match status" value="1"/>
</dbReference>
<dbReference type="InterPro" id="IPR002048">
    <property type="entry name" value="EF_hand_dom"/>
</dbReference>
<feature type="compositionally biased region" description="Polar residues" evidence="1">
    <location>
        <begin position="40"/>
        <end position="49"/>
    </location>
</feature>
<evidence type="ECO:0000313" key="3">
    <source>
        <dbReference type="EMBL" id="CAE0270123.1"/>
    </source>
</evidence>
<evidence type="ECO:0000313" key="4">
    <source>
        <dbReference type="EMBL" id="CAE0270128.1"/>
    </source>
</evidence>
<proteinExistence type="predicted"/>
<dbReference type="PROSITE" id="PS50222">
    <property type="entry name" value="EF_HAND_2"/>
    <property type="match status" value="1"/>
</dbReference>
<sequence>MVLTVVCPCQVSFEEFRNYMRSALGKKGSHLVGSERYQPSPATSPTGASANLDHALEADNVRSESQGMSATLSSNIEALYNAFSAQDRQGSGLVSSKDFKVIISQMRLGFSPRQMEALLAYAVEKAASGSFIDYRKFCSRFRAKKRVQDVEPNPPNVPLSPRGDEEV</sequence>
<accession>A0A7S3GLE5</accession>
<gene>
    <name evidence="3" type="ORF">PBIL07802_LOCUS32476</name>
    <name evidence="4" type="ORF">PBIL07802_LOCUS32481</name>
</gene>
<protein>
    <recommendedName>
        <fullName evidence="2">EF-hand domain-containing protein</fullName>
    </recommendedName>
</protein>
<reference evidence="4" key="1">
    <citation type="submission" date="2021-01" db="EMBL/GenBank/DDBJ databases">
        <authorList>
            <person name="Corre E."/>
            <person name="Pelletier E."/>
            <person name="Niang G."/>
            <person name="Scheremetjew M."/>
            <person name="Finn R."/>
            <person name="Kale V."/>
            <person name="Holt S."/>
            <person name="Cochrane G."/>
            <person name="Meng A."/>
            <person name="Brown T."/>
            <person name="Cohen L."/>
        </authorList>
    </citation>
    <scope>NUCLEOTIDE SEQUENCE</scope>
    <source>
        <strain evidence="4">NIES-2562</strain>
    </source>
</reference>
<dbReference type="Gene3D" id="1.10.238.10">
    <property type="entry name" value="EF-hand"/>
    <property type="match status" value="1"/>
</dbReference>
<organism evidence="4">
    <name type="scientific">Palpitomonas bilix</name>
    <dbReference type="NCBI Taxonomy" id="652834"/>
    <lineage>
        <taxon>Eukaryota</taxon>
        <taxon>Eukaryota incertae sedis</taxon>
    </lineage>
</organism>
<evidence type="ECO:0000259" key="2">
    <source>
        <dbReference type="PROSITE" id="PS50222"/>
    </source>
</evidence>
<feature type="region of interest" description="Disordered" evidence="1">
    <location>
        <begin position="30"/>
        <end position="50"/>
    </location>
</feature>
<dbReference type="EMBL" id="HBIB01049256">
    <property type="protein sequence ID" value="CAE0270123.1"/>
    <property type="molecule type" value="Transcribed_RNA"/>
</dbReference>
<name>A0A7S3GLE5_9EUKA</name>
<dbReference type="AlphaFoldDB" id="A0A7S3GLE5"/>
<dbReference type="EMBL" id="HBIB01049262">
    <property type="protein sequence ID" value="CAE0270128.1"/>
    <property type="molecule type" value="Transcribed_RNA"/>
</dbReference>
<dbReference type="GO" id="GO:0005509">
    <property type="term" value="F:calcium ion binding"/>
    <property type="evidence" value="ECO:0007669"/>
    <property type="project" value="InterPro"/>
</dbReference>
<feature type="domain" description="EF-hand" evidence="2">
    <location>
        <begin position="74"/>
        <end position="109"/>
    </location>
</feature>
<dbReference type="InterPro" id="IPR011992">
    <property type="entry name" value="EF-hand-dom_pair"/>
</dbReference>
<feature type="region of interest" description="Disordered" evidence="1">
    <location>
        <begin position="147"/>
        <end position="167"/>
    </location>
</feature>
<evidence type="ECO:0000256" key="1">
    <source>
        <dbReference type="SAM" id="MobiDB-lite"/>
    </source>
</evidence>